<gene>
    <name evidence="1" type="primary">JHD1_3</name>
    <name evidence="1" type="ORF">g.107220</name>
</gene>
<dbReference type="InterPro" id="IPR036758">
    <property type="entry name" value="At5g01610-like"/>
</dbReference>
<dbReference type="Pfam" id="PF04398">
    <property type="entry name" value="DUF538"/>
    <property type="match status" value="1"/>
</dbReference>
<dbReference type="SUPFAM" id="SSF141562">
    <property type="entry name" value="At5g01610-like"/>
    <property type="match status" value="1"/>
</dbReference>
<reference evidence="1" key="1">
    <citation type="submission" date="2015-07" db="EMBL/GenBank/DDBJ databases">
        <title>Transcriptome Assembly of Anthurium amnicola.</title>
        <authorList>
            <person name="Suzuki J."/>
        </authorList>
    </citation>
    <scope>NUCLEOTIDE SEQUENCE</scope>
</reference>
<feature type="non-terminal residue" evidence="1">
    <location>
        <position position="1"/>
    </location>
</feature>
<dbReference type="PANTHER" id="PTHR31676">
    <property type="entry name" value="T31J12.3 PROTEIN-RELATED"/>
    <property type="match status" value="1"/>
</dbReference>
<dbReference type="PANTHER" id="PTHR31676:SF110">
    <property type="entry name" value="TRANSMEMBRANE PROTEIN"/>
    <property type="match status" value="1"/>
</dbReference>
<dbReference type="InterPro" id="IPR007493">
    <property type="entry name" value="DUF538"/>
</dbReference>
<evidence type="ECO:0000313" key="1">
    <source>
        <dbReference type="EMBL" id="JAT44001.1"/>
    </source>
</evidence>
<dbReference type="FunFam" id="2.30.240.10:FF:000002">
    <property type="entry name" value="Uncharacterized protein At3g07460"/>
    <property type="match status" value="1"/>
</dbReference>
<dbReference type="AlphaFoldDB" id="A0A1D1XNP8"/>
<dbReference type="EMBL" id="GDJX01023935">
    <property type="protein sequence ID" value="JAT44001.1"/>
    <property type="molecule type" value="Transcribed_RNA"/>
</dbReference>
<sequence length="238" mass="26224">SLSLSLKRENRKTPIRRGCHKFIITARHRPQQPQQGMSLPVRRHPRGRPCCLAAVFPLLLLSVAVASPAEAGRDGPSEPERTAQEVLRAHGLPIGLLPRGVMEFRIDGEGRFEARLEGACNARFENEVHYDANVTGTLSYGRIGALSGISAQELFLWFPVKGIRVDVPSSGLIYFDVEVVQKQFALSLFDTPPECKVGQPSAVTLREGSDIARAVEKSKSGNLRYDLDQDDSPRTVIL</sequence>
<proteinExistence type="predicted"/>
<protein>
    <submittedName>
        <fullName evidence="1">JmjC domain-containing histone demethylation protein 1</fullName>
    </submittedName>
</protein>
<accession>A0A1D1XNP8</accession>
<name>A0A1D1XNP8_9ARAE</name>
<organism evidence="1">
    <name type="scientific">Anthurium amnicola</name>
    <dbReference type="NCBI Taxonomy" id="1678845"/>
    <lineage>
        <taxon>Eukaryota</taxon>
        <taxon>Viridiplantae</taxon>
        <taxon>Streptophyta</taxon>
        <taxon>Embryophyta</taxon>
        <taxon>Tracheophyta</taxon>
        <taxon>Spermatophyta</taxon>
        <taxon>Magnoliopsida</taxon>
        <taxon>Liliopsida</taxon>
        <taxon>Araceae</taxon>
        <taxon>Pothoideae</taxon>
        <taxon>Potheae</taxon>
        <taxon>Anthurium</taxon>
    </lineage>
</organism>
<dbReference type="Gene3D" id="2.30.240.10">
    <property type="entry name" value="At5g01610-like"/>
    <property type="match status" value="1"/>
</dbReference>